<dbReference type="EMBL" id="AYKW01000004">
    <property type="protein sequence ID" value="PIL34935.1"/>
    <property type="molecule type" value="Genomic_DNA"/>
</dbReference>
<feature type="signal peptide" evidence="6">
    <location>
        <begin position="1"/>
        <end position="21"/>
    </location>
</feature>
<proteinExistence type="inferred from homology"/>
<evidence type="ECO:0000256" key="4">
    <source>
        <dbReference type="ARBA" id="ARBA00022525"/>
    </source>
</evidence>
<dbReference type="CDD" id="cd23507">
    <property type="entry name" value="hydrophobin_I"/>
    <property type="match status" value="1"/>
</dbReference>
<accession>A0A2G8SME4</accession>
<organism evidence="7 8">
    <name type="scientific">Ganoderma sinense ZZ0214-1</name>
    <dbReference type="NCBI Taxonomy" id="1077348"/>
    <lineage>
        <taxon>Eukaryota</taxon>
        <taxon>Fungi</taxon>
        <taxon>Dikarya</taxon>
        <taxon>Basidiomycota</taxon>
        <taxon>Agaricomycotina</taxon>
        <taxon>Agaricomycetes</taxon>
        <taxon>Polyporales</taxon>
        <taxon>Polyporaceae</taxon>
        <taxon>Ganoderma</taxon>
    </lineage>
</organism>
<dbReference type="InterPro" id="IPR001338">
    <property type="entry name" value="Class_I_Hydrophobin"/>
</dbReference>
<evidence type="ECO:0000313" key="8">
    <source>
        <dbReference type="Proteomes" id="UP000230002"/>
    </source>
</evidence>
<dbReference type="GO" id="GO:0009277">
    <property type="term" value="C:fungal-type cell wall"/>
    <property type="evidence" value="ECO:0007669"/>
    <property type="project" value="InterPro"/>
</dbReference>
<keyword evidence="8" id="KW-1185">Reference proteome</keyword>
<keyword evidence="5 6" id="KW-1015">Disulfide bond</keyword>
<dbReference type="Proteomes" id="UP000230002">
    <property type="component" value="Unassembled WGS sequence"/>
</dbReference>
<comment type="caution">
    <text evidence="7">The sequence shown here is derived from an EMBL/GenBank/DDBJ whole genome shotgun (WGS) entry which is preliminary data.</text>
</comment>
<comment type="similarity">
    <text evidence="2 6">Belongs to the fungal hydrophobin family.</text>
</comment>
<comment type="subcellular location">
    <subcellularLocation>
        <location evidence="1 6">Secreted</location>
        <location evidence="1 6">Cell wall</location>
    </subcellularLocation>
</comment>
<dbReference type="SMART" id="SM00075">
    <property type="entry name" value="HYDRO"/>
    <property type="match status" value="1"/>
</dbReference>
<evidence type="ECO:0000256" key="5">
    <source>
        <dbReference type="ARBA" id="ARBA00023157"/>
    </source>
</evidence>
<gene>
    <name evidence="7" type="ORF">GSI_02722</name>
</gene>
<evidence type="ECO:0000313" key="7">
    <source>
        <dbReference type="EMBL" id="PIL34935.1"/>
    </source>
</evidence>
<dbReference type="Pfam" id="PF01185">
    <property type="entry name" value="Hydrophobin"/>
    <property type="match status" value="1"/>
</dbReference>
<evidence type="ECO:0000256" key="1">
    <source>
        <dbReference type="ARBA" id="ARBA00004191"/>
    </source>
</evidence>
<evidence type="ECO:0000256" key="2">
    <source>
        <dbReference type="ARBA" id="ARBA00010446"/>
    </source>
</evidence>
<keyword evidence="4 6" id="KW-0964">Secreted</keyword>
<dbReference type="STRING" id="1077348.A0A2G8SME4"/>
<keyword evidence="6" id="KW-0732">Signal</keyword>
<sequence length="121" mass="11641">MLARSIVALSAVLSLPILATAASLGGVADGLGDSGSSGGTCNTGTLNCCQTMSSSSDPSTNLLLSLIGVVVHGVDVAVGLNCDPITVIGAGLSSTCQAHPVCCPDNATGNLVSVGCVPVSL</sequence>
<dbReference type="GO" id="GO:0005199">
    <property type="term" value="F:structural constituent of cell wall"/>
    <property type="evidence" value="ECO:0007669"/>
    <property type="project" value="InterPro"/>
</dbReference>
<keyword evidence="3 6" id="KW-0134">Cell wall</keyword>
<name>A0A2G8SME4_9APHY</name>
<reference evidence="7 8" key="1">
    <citation type="journal article" date="2015" name="Sci. Rep.">
        <title>Chromosome-level genome map provides insights into diverse defense mechanisms in the medicinal fungus Ganoderma sinense.</title>
        <authorList>
            <person name="Zhu Y."/>
            <person name="Xu J."/>
            <person name="Sun C."/>
            <person name="Zhou S."/>
            <person name="Xu H."/>
            <person name="Nelson D.R."/>
            <person name="Qian J."/>
            <person name="Song J."/>
            <person name="Luo H."/>
            <person name="Xiang L."/>
            <person name="Li Y."/>
            <person name="Xu Z."/>
            <person name="Ji A."/>
            <person name="Wang L."/>
            <person name="Lu S."/>
            <person name="Hayward A."/>
            <person name="Sun W."/>
            <person name="Li X."/>
            <person name="Schwartz D.C."/>
            <person name="Wang Y."/>
            <person name="Chen S."/>
        </authorList>
    </citation>
    <scope>NUCLEOTIDE SEQUENCE [LARGE SCALE GENOMIC DNA]</scope>
    <source>
        <strain evidence="7 8">ZZ0214-1</strain>
    </source>
</reference>
<evidence type="ECO:0000256" key="6">
    <source>
        <dbReference type="RuleBase" id="RU365009"/>
    </source>
</evidence>
<dbReference type="OrthoDB" id="4225815at2759"/>
<evidence type="ECO:0000256" key="3">
    <source>
        <dbReference type="ARBA" id="ARBA00022512"/>
    </source>
</evidence>
<protein>
    <recommendedName>
        <fullName evidence="6">Hydrophobin</fullName>
    </recommendedName>
</protein>
<feature type="chain" id="PRO_5013987575" description="Hydrophobin" evidence="6">
    <location>
        <begin position="22"/>
        <end position="121"/>
    </location>
</feature>
<dbReference type="AlphaFoldDB" id="A0A2G8SME4"/>